<keyword evidence="4" id="KW-0732">Signal</keyword>
<comment type="similarity">
    <text evidence="1">Belongs to the peptidase S1 family.</text>
</comment>
<dbReference type="NCBIfam" id="TIGR03901">
    <property type="entry name" value="MYXO-CTERM"/>
    <property type="match status" value="1"/>
</dbReference>
<keyword evidence="6" id="KW-0378">Hydrolase</keyword>
<protein>
    <submittedName>
        <fullName evidence="6">Peptidase</fullName>
        <ecNumber evidence="6">3.4.21.53</ecNumber>
    </submittedName>
</protein>
<evidence type="ECO:0000256" key="2">
    <source>
        <dbReference type="ARBA" id="ARBA00023157"/>
    </source>
</evidence>
<dbReference type="InterPro" id="IPR043504">
    <property type="entry name" value="Peptidase_S1_PA_chymotrypsin"/>
</dbReference>
<gene>
    <name evidence="6" type="ORF">SOCE26_096450</name>
</gene>
<accession>A0A2L0F958</accession>
<evidence type="ECO:0000313" key="7">
    <source>
        <dbReference type="Proteomes" id="UP000238348"/>
    </source>
</evidence>
<organism evidence="6 7">
    <name type="scientific">Sorangium cellulosum</name>
    <name type="common">Polyangium cellulosum</name>
    <dbReference type="NCBI Taxonomy" id="56"/>
    <lineage>
        <taxon>Bacteria</taxon>
        <taxon>Pseudomonadati</taxon>
        <taxon>Myxococcota</taxon>
        <taxon>Polyangia</taxon>
        <taxon>Polyangiales</taxon>
        <taxon>Polyangiaceae</taxon>
        <taxon>Sorangium</taxon>
    </lineage>
</organism>
<dbReference type="InterPro" id="IPR001254">
    <property type="entry name" value="Trypsin_dom"/>
</dbReference>
<dbReference type="RefSeq" id="WP_104986019.1">
    <property type="nucleotide sequence ID" value="NZ_CP012673.1"/>
</dbReference>
<dbReference type="Proteomes" id="UP000238348">
    <property type="component" value="Chromosome"/>
</dbReference>
<dbReference type="Pfam" id="PF00089">
    <property type="entry name" value="Trypsin"/>
    <property type="match status" value="1"/>
</dbReference>
<evidence type="ECO:0000313" key="6">
    <source>
        <dbReference type="EMBL" id="AUX48115.1"/>
    </source>
</evidence>
<evidence type="ECO:0000256" key="1">
    <source>
        <dbReference type="ARBA" id="ARBA00007664"/>
    </source>
</evidence>
<evidence type="ECO:0000256" key="3">
    <source>
        <dbReference type="SAM" id="MobiDB-lite"/>
    </source>
</evidence>
<dbReference type="AlphaFoldDB" id="A0A2L0F958"/>
<feature type="signal peptide" evidence="4">
    <location>
        <begin position="1"/>
        <end position="26"/>
    </location>
</feature>
<dbReference type="GO" id="GO:0004252">
    <property type="term" value="F:serine-type endopeptidase activity"/>
    <property type="evidence" value="ECO:0007669"/>
    <property type="project" value="UniProtKB-EC"/>
</dbReference>
<dbReference type="InterPro" id="IPR001314">
    <property type="entry name" value="Peptidase_S1A"/>
</dbReference>
<proteinExistence type="inferred from homology"/>
<feature type="region of interest" description="Disordered" evidence="3">
    <location>
        <begin position="344"/>
        <end position="388"/>
    </location>
</feature>
<dbReference type="PRINTS" id="PR00722">
    <property type="entry name" value="CHYMOTRYPSIN"/>
</dbReference>
<dbReference type="OrthoDB" id="5290391at2"/>
<dbReference type="SMART" id="SM00020">
    <property type="entry name" value="Tryp_SPc"/>
    <property type="match status" value="1"/>
</dbReference>
<feature type="domain" description="Peptidase S1" evidence="5">
    <location>
        <begin position="39"/>
        <end position="270"/>
    </location>
</feature>
<dbReference type="InterPro" id="IPR050430">
    <property type="entry name" value="Peptidase_S1"/>
</dbReference>
<dbReference type="EMBL" id="CP012673">
    <property type="protein sequence ID" value="AUX48115.1"/>
    <property type="molecule type" value="Genomic_DNA"/>
</dbReference>
<dbReference type="GO" id="GO:0006508">
    <property type="term" value="P:proteolysis"/>
    <property type="evidence" value="ECO:0007669"/>
    <property type="project" value="InterPro"/>
</dbReference>
<sequence>MSFRSPGVTSILVLGFAATACSSAFDEPPDVTGATRDAIRGGYPDDGDRAVVGIYNDEIGAICTGSLIAPNVVLTARHCVSDMANELDGQITCRSTKFTSTHLARKILVTTDAEIGNFSRYYTGSELVLLPGPDADSFCGNDQAILILDELIPESDAAPLVPRVDEPLKEGEEYYAVGFGATNDNSTGAGLRRRRDDLVIDCVADSCPASVVKSTEWVGDTGICEGDSGGPSLDLMNRVIGVTSRGAVGCEFPIYGYVYGWAEWIKETTLRAAELGGYEAPRWATGFPTHPVYSAEVGEACEAPGDCATNACLNGYCTRPCTEIATCPSGYTCDAALGFCAQDPEPPPTDDGGGDETKDGAGDDGDDEAGSGSCSMHPSPDPTKPVPWLVGAASLGVLSSLRRRRRSRDRLA</sequence>
<dbReference type="PANTHER" id="PTHR24276:SF98">
    <property type="entry name" value="FI18310P1-RELATED"/>
    <property type="match status" value="1"/>
</dbReference>
<name>A0A2L0F958_SORCE</name>
<dbReference type="InterPro" id="IPR009003">
    <property type="entry name" value="Peptidase_S1_PA"/>
</dbReference>
<evidence type="ECO:0000259" key="5">
    <source>
        <dbReference type="PROSITE" id="PS50240"/>
    </source>
</evidence>
<keyword evidence="2" id="KW-1015">Disulfide bond</keyword>
<dbReference type="PROSITE" id="PS50240">
    <property type="entry name" value="TRYPSIN_DOM"/>
    <property type="match status" value="1"/>
</dbReference>
<dbReference type="EC" id="3.4.21.53" evidence="6"/>
<dbReference type="SUPFAM" id="SSF50494">
    <property type="entry name" value="Trypsin-like serine proteases"/>
    <property type="match status" value="1"/>
</dbReference>
<evidence type="ECO:0000256" key="4">
    <source>
        <dbReference type="SAM" id="SignalP"/>
    </source>
</evidence>
<reference evidence="6 7" key="1">
    <citation type="submission" date="2015-09" db="EMBL/GenBank/DDBJ databases">
        <title>Sorangium comparison.</title>
        <authorList>
            <person name="Zaburannyi N."/>
            <person name="Bunk B."/>
            <person name="Overmann J."/>
            <person name="Mueller R."/>
        </authorList>
    </citation>
    <scope>NUCLEOTIDE SEQUENCE [LARGE SCALE GENOMIC DNA]</scope>
    <source>
        <strain evidence="6 7">So ce26</strain>
    </source>
</reference>
<dbReference type="Gene3D" id="2.40.10.10">
    <property type="entry name" value="Trypsin-like serine proteases"/>
    <property type="match status" value="1"/>
</dbReference>
<dbReference type="InterPro" id="IPR024038">
    <property type="entry name" value="MYXO-CTERM"/>
</dbReference>
<dbReference type="PANTHER" id="PTHR24276">
    <property type="entry name" value="POLYSERASE-RELATED"/>
    <property type="match status" value="1"/>
</dbReference>
<feature type="chain" id="PRO_5014811079" evidence="4">
    <location>
        <begin position="27"/>
        <end position="412"/>
    </location>
</feature>
<dbReference type="PROSITE" id="PS51257">
    <property type="entry name" value="PROKAR_LIPOPROTEIN"/>
    <property type="match status" value="1"/>
</dbReference>